<dbReference type="InterPro" id="IPR016155">
    <property type="entry name" value="Mopterin_synth/thiamin_S_b"/>
</dbReference>
<accession>U2LKU5</accession>
<dbReference type="Gene3D" id="3.10.20.30">
    <property type="match status" value="1"/>
</dbReference>
<dbReference type="Proteomes" id="UP000016662">
    <property type="component" value="Unassembled WGS sequence"/>
</dbReference>
<dbReference type="Pfam" id="PF02597">
    <property type="entry name" value="ThiS"/>
    <property type="match status" value="1"/>
</dbReference>
<dbReference type="CDD" id="cd00565">
    <property type="entry name" value="Ubl_ThiS"/>
    <property type="match status" value="1"/>
</dbReference>
<gene>
    <name evidence="1" type="ORF">RUMCAL_02874</name>
</gene>
<dbReference type="AlphaFoldDB" id="U2LKU5"/>
<dbReference type="InterPro" id="IPR012675">
    <property type="entry name" value="Beta-grasp_dom_sf"/>
</dbReference>
<dbReference type="HOGENOM" id="CLU_174611_3_4_9"/>
<dbReference type="PANTHER" id="PTHR34472">
    <property type="entry name" value="SULFUR CARRIER PROTEIN THIS"/>
    <property type="match status" value="1"/>
</dbReference>
<dbReference type="EMBL" id="AWVF01000367">
    <property type="protein sequence ID" value="ERJ90104.1"/>
    <property type="molecule type" value="Genomic_DNA"/>
</dbReference>
<proteinExistence type="predicted"/>
<dbReference type="STRING" id="411473.RUMCAL_02874"/>
<dbReference type="NCBIfam" id="TIGR01683">
    <property type="entry name" value="thiS"/>
    <property type="match status" value="1"/>
</dbReference>
<sequence>MGHTTEKVCALFLCNFMVKCRKGVYAMQVNGVSIPLEKPQTLLEFLNEKGYNLHRIAVERNEKIEAKEDYATILLQDSDVIEIVSFMGGGAC</sequence>
<comment type="caution">
    <text evidence="1">The sequence shown here is derived from an EMBL/GenBank/DDBJ whole genome shotgun (WGS) entry which is preliminary data.</text>
</comment>
<protein>
    <submittedName>
        <fullName evidence="1">Thiamine biosynthesis protein ThiS</fullName>
    </submittedName>
</protein>
<evidence type="ECO:0000313" key="2">
    <source>
        <dbReference type="Proteomes" id="UP000016662"/>
    </source>
</evidence>
<dbReference type="SUPFAM" id="SSF54285">
    <property type="entry name" value="MoaD/ThiS"/>
    <property type="match status" value="1"/>
</dbReference>
<dbReference type="PANTHER" id="PTHR34472:SF1">
    <property type="entry name" value="SULFUR CARRIER PROTEIN THIS"/>
    <property type="match status" value="1"/>
</dbReference>
<name>U2LKU5_9FIRM</name>
<reference evidence="1 2" key="1">
    <citation type="submission" date="2013-07" db="EMBL/GenBank/DDBJ databases">
        <authorList>
            <person name="Weinstock G."/>
            <person name="Sodergren E."/>
            <person name="Wylie T."/>
            <person name="Fulton L."/>
            <person name="Fulton R."/>
            <person name="Fronick C."/>
            <person name="O'Laughlin M."/>
            <person name="Godfrey J."/>
            <person name="Miner T."/>
            <person name="Herter B."/>
            <person name="Appelbaum E."/>
            <person name="Cordes M."/>
            <person name="Lek S."/>
            <person name="Wollam A."/>
            <person name="Pepin K.H."/>
            <person name="Palsikar V.B."/>
            <person name="Mitreva M."/>
            <person name="Wilson R.K."/>
        </authorList>
    </citation>
    <scope>NUCLEOTIDE SEQUENCE [LARGE SCALE GENOMIC DNA]</scope>
    <source>
        <strain evidence="1 2">ATCC 27760</strain>
    </source>
</reference>
<dbReference type="InterPro" id="IPR003749">
    <property type="entry name" value="ThiS/MoaD-like"/>
</dbReference>
<organism evidence="1 2">
    <name type="scientific">Ruminococcus callidus ATCC 27760</name>
    <dbReference type="NCBI Taxonomy" id="411473"/>
    <lineage>
        <taxon>Bacteria</taxon>
        <taxon>Bacillati</taxon>
        <taxon>Bacillota</taxon>
        <taxon>Clostridia</taxon>
        <taxon>Eubacteriales</taxon>
        <taxon>Oscillospiraceae</taxon>
        <taxon>Ruminococcus</taxon>
    </lineage>
</organism>
<evidence type="ECO:0000313" key="1">
    <source>
        <dbReference type="EMBL" id="ERJ90104.1"/>
    </source>
</evidence>
<dbReference type="PATRIC" id="fig|411473.3.peg.2409"/>
<dbReference type="eggNOG" id="COG2104">
    <property type="taxonomic scope" value="Bacteria"/>
</dbReference>
<keyword evidence="2" id="KW-1185">Reference proteome</keyword>
<dbReference type="InterPro" id="IPR010035">
    <property type="entry name" value="Thi_S"/>
</dbReference>